<accession>A0ABR7RVH1</accession>
<dbReference type="EMBL" id="JACTVA010000092">
    <property type="protein sequence ID" value="MBC9210025.1"/>
    <property type="molecule type" value="Genomic_DNA"/>
</dbReference>
<dbReference type="Gene3D" id="1.10.443.10">
    <property type="entry name" value="Intergrase catalytic core"/>
    <property type="match status" value="1"/>
</dbReference>
<evidence type="ECO:0000256" key="1">
    <source>
        <dbReference type="ARBA" id="ARBA00023172"/>
    </source>
</evidence>
<name>A0ABR7RVH1_9PROT</name>
<dbReference type="InterPro" id="IPR013762">
    <property type="entry name" value="Integrase-like_cat_sf"/>
</dbReference>
<proteinExistence type="predicted"/>
<evidence type="ECO:0000313" key="3">
    <source>
        <dbReference type="EMBL" id="MBC9210025.1"/>
    </source>
</evidence>
<dbReference type="SUPFAM" id="SSF56349">
    <property type="entry name" value="DNA breaking-rejoining enzymes"/>
    <property type="match status" value="1"/>
</dbReference>
<gene>
    <name evidence="3" type="ORF">IBL26_24555</name>
</gene>
<reference evidence="3 4" key="1">
    <citation type="journal article" date="2013" name="Int. J. Syst. Evol. Microbiol.">
        <title>Roseomonas aerophila sp. nov., isolated from air.</title>
        <authorList>
            <person name="Kim S.J."/>
            <person name="Weon H.Y."/>
            <person name="Ahn J.H."/>
            <person name="Hong S.B."/>
            <person name="Seok S.J."/>
            <person name="Whang K.S."/>
            <person name="Kwon S.W."/>
        </authorList>
    </citation>
    <scope>NUCLEOTIDE SEQUENCE [LARGE SCALE GENOMIC DNA]</scope>
    <source>
        <strain evidence="3 4">NBRC 108923</strain>
    </source>
</reference>
<sequence length="177" mass="18939">MVSLTIGDVVAVAGKGLKVSIRRSKTDPHGAGQLVAIWANPAEPACCPLAAWQAWMGFRRDAADSCGGASDAELPLFVRLSKAGRPSAAQLSDKAVWRLVRVAAQDAGLEGWERFSGHSLRAGLATAAGEAGADLAQVMRQTRHRSAEVAMGYLRPAEIWRQNPTEQIWQRAARSLP</sequence>
<organism evidence="3 4">
    <name type="scientific">Teichococcus aerophilus</name>
    <dbReference type="NCBI Taxonomy" id="1224513"/>
    <lineage>
        <taxon>Bacteria</taxon>
        <taxon>Pseudomonadati</taxon>
        <taxon>Pseudomonadota</taxon>
        <taxon>Alphaproteobacteria</taxon>
        <taxon>Acetobacterales</taxon>
        <taxon>Roseomonadaceae</taxon>
        <taxon>Roseomonas</taxon>
    </lineage>
</organism>
<keyword evidence="4" id="KW-1185">Reference proteome</keyword>
<dbReference type="InterPro" id="IPR011010">
    <property type="entry name" value="DNA_brk_join_enz"/>
</dbReference>
<comment type="caution">
    <text evidence="3">The sequence shown here is derived from an EMBL/GenBank/DDBJ whole genome shotgun (WGS) entry which is preliminary data.</text>
</comment>
<evidence type="ECO:0000259" key="2">
    <source>
        <dbReference type="PROSITE" id="PS51898"/>
    </source>
</evidence>
<dbReference type="Proteomes" id="UP000626026">
    <property type="component" value="Unassembled WGS sequence"/>
</dbReference>
<keyword evidence="1" id="KW-0233">DNA recombination</keyword>
<dbReference type="PROSITE" id="PS51898">
    <property type="entry name" value="TYR_RECOMBINASE"/>
    <property type="match status" value="1"/>
</dbReference>
<feature type="domain" description="Tyr recombinase" evidence="2">
    <location>
        <begin position="1"/>
        <end position="166"/>
    </location>
</feature>
<protein>
    <submittedName>
        <fullName evidence="3">Tyrosine-type recombinase/integrase</fullName>
    </submittedName>
</protein>
<evidence type="ECO:0000313" key="4">
    <source>
        <dbReference type="Proteomes" id="UP000626026"/>
    </source>
</evidence>
<dbReference type="Pfam" id="PF00589">
    <property type="entry name" value="Phage_integrase"/>
    <property type="match status" value="1"/>
</dbReference>
<dbReference type="InterPro" id="IPR002104">
    <property type="entry name" value="Integrase_catalytic"/>
</dbReference>